<feature type="coiled-coil region" evidence="8">
    <location>
        <begin position="452"/>
        <end position="492"/>
    </location>
</feature>
<evidence type="ECO:0000256" key="5">
    <source>
        <dbReference type="ARBA" id="ARBA00022962"/>
    </source>
</evidence>
<dbReference type="CDD" id="cd01750">
    <property type="entry name" value="GATase1_CobQ"/>
    <property type="match status" value="1"/>
</dbReference>
<feature type="active site" description="Nucleophile" evidence="7">
    <location>
        <position position="367"/>
    </location>
</feature>
<evidence type="ECO:0000256" key="7">
    <source>
        <dbReference type="HAMAP-Rule" id="MF_00028"/>
    </source>
</evidence>
<dbReference type="NCBIfam" id="NF001989">
    <property type="entry name" value="PRK00784.1"/>
    <property type="match status" value="1"/>
</dbReference>
<comment type="similarity">
    <text evidence="2 7">Belongs to the CobB/CobQ family. CobQ subfamily.</text>
</comment>
<dbReference type="InterPro" id="IPR029062">
    <property type="entry name" value="Class_I_gatase-like"/>
</dbReference>
<evidence type="ECO:0000259" key="9">
    <source>
        <dbReference type="Pfam" id="PF01656"/>
    </source>
</evidence>
<dbReference type="InterPro" id="IPR002586">
    <property type="entry name" value="CobQ/CobB/MinD/ParA_Nub-bd_dom"/>
</dbReference>
<comment type="pathway">
    <text evidence="1 7">Cofactor biosynthesis; adenosylcobalamin biosynthesis.</text>
</comment>
<dbReference type="HAMAP" id="MF_00028">
    <property type="entry name" value="CobQ"/>
    <property type="match status" value="1"/>
</dbReference>
<keyword evidence="12" id="KW-1185">Reference proteome</keyword>
<dbReference type="AlphaFoldDB" id="A0A166ES37"/>
<evidence type="ECO:0000256" key="3">
    <source>
        <dbReference type="ARBA" id="ARBA00014921"/>
    </source>
</evidence>
<evidence type="ECO:0000256" key="8">
    <source>
        <dbReference type="SAM" id="Coils"/>
    </source>
</evidence>
<dbReference type="InterPro" id="IPR033949">
    <property type="entry name" value="CobQ_GATase1"/>
</dbReference>
<dbReference type="Pfam" id="PF01656">
    <property type="entry name" value="CbiA"/>
    <property type="match status" value="1"/>
</dbReference>
<dbReference type="Pfam" id="PF07685">
    <property type="entry name" value="GATase_3"/>
    <property type="match status" value="1"/>
</dbReference>
<dbReference type="InterPro" id="IPR027417">
    <property type="entry name" value="P-loop_NTPase"/>
</dbReference>
<dbReference type="PROSITE" id="PS51274">
    <property type="entry name" value="GATASE_COBBQ"/>
    <property type="match status" value="1"/>
</dbReference>
<dbReference type="GO" id="GO:0015420">
    <property type="term" value="F:ABC-type vitamin B12 transporter activity"/>
    <property type="evidence" value="ECO:0007669"/>
    <property type="project" value="UniProtKB-UniRule"/>
</dbReference>
<gene>
    <name evidence="7 11" type="primary">cobQ</name>
    <name evidence="11" type="ORF">MBCUR_00060</name>
</gene>
<dbReference type="UniPathway" id="UPA00148"/>
<dbReference type="InterPro" id="IPR011698">
    <property type="entry name" value="GATase_3"/>
</dbReference>
<sequence length="562" mass="63739">MNIIYNNLKKQKKYYYYLKINKVVGIKKMTKKTAKCIMVQGTSSNAGKSVLVAALSRIYSKRGFKVAPFKSQNMSLNSYTTKDKGEIAIAQMFQAEACGIEPSVDMNPILLKPKGNFISQVIIQGKAVGDMNFYDYQHKFRDEGLKKIKESLDRLKEEYEIIFIEGAGSPAEINMRNEDMANMEIAHLSDSDVLLIADIDRGGVFASIAGTYSLLDETDRNRLKGVVINKFSGNLDILQPGIDKIEKIIKNPILGVLPYDKTLHLPEEDSASLNEHNFQSDREIIIGVLRLPKIANFTDIDPFEFEEDVGLKIIELDYKIKGNLENIDALIIPGTRSSSGDMVELKITGTDKIIKNISKKIPIVGICGGYQILGKKIVDEEKKESSYGTVDGIGLLDIETRFERSEKKLEQSKGIINKTELFKNIENELVTGYEIHEAISEIKNSKDTIPFIKIINEEKNNAKKDIEENNNKEKSELKNREINEEYDGAIKNNVFGTYFHGIFHNYNLRRSFLNNIRKTKGLKEKFGEDPYEAKKSYSIDKLAQIVEENLDMNFIDDLIFKD</sequence>
<dbReference type="InterPro" id="IPR004459">
    <property type="entry name" value="CobQ_synth"/>
</dbReference>
<dbReference type="Proteomes" id="UP000077245">
    <property type="component" value="Unassembled WGS sequence"/>
</dbReference>
<dbReference type="PANTHER" id="PTHR21343">
    <property type="entry name" value="DETHIOBIOTIN SYNTHETASE"/>
    <property type="match status" value="1"/>
</dbReference>
<dbReference type="PANTHER" id="PTHR21343:SF1">
    <property type="entry name" value="COBYRIC ACID SYNTHASE"/>
    <property type="match status" value="1"/>
</dbReference>
<dbReference type="PATRIC" id="fig|49547.3.peg.6"/>
<dbReference type="CDD" id="cd05389">
    <property type="entry name" value="CobQ_N"/>
    <property type="match status" value="1"/>
</dbReference>
<evidence type="ECO:0000313" key="12">
    <source>
        <dbReference type="Proteomes" id="UP000077245"/>
    </source>
</evidence>
<evidence type="ECO:0000313" key="11">
    <source>
        <dbReference type="EMBL" id="KZX16948.1"/>
    </source>
</evidence>
<comment type="caution">
    <text evidence="11">The sequence shown here is derived from an EMBL/GenBank/DDBJ whole genome shotgun (WGS) entry which is preliminary data.</text>
</comment>
<evidence type="ECO:0000256" key="2">
    <source>
        <dbReference type="ARBA" id="ARBA00006205"/>
    </source>
</evidence>
<dbReference type="GO" id="GO:0003824">
    <property type="term" value="F:catalytic activity"/>
    <property type="evidence" value="ECO:0007669"/>
    <property type="project" value="InterPro"/>
</dbReference>
<evidence type="ECO:0000256" key="6">
    <source>
        <dbReference type="ARBA" id="ARBA00025166"/>
    </source>
</evidence>
<keyword evidence="8" id="KW-0175">Coiled coil</keyword>
<proteinExistence type="inferred from homology"/>
<dbReference type="STRING" id="49547.MBCUR_00060"/>
<keyword evidence="4 7" id="KW-0169">Cobalamin biosynthesis</keyword>
<name>A0A166ES37_9EURY</name>
<organism evidence="11 12">
    <name type="scientific">Methanobrevibacter curvatus</name>
    <dbReference type="NCBI Taxonomy" id="49547"/>
    <lineage>
        <taxon>Archaea</taxon>
        <taxon>Methanobacteriati</taxon>
        <taxon>Methanobacteriota</taxon>
        <taxon>Methanomada group</taxon>
        <taxon>Methanobacteria</taxon>
        <taxon>Methanobacteriales</taxon>
        <taxon>Methanobacteriaceae</taxon>
        <taxon>Methanobrevibacter</taxon>
    </lineage>
</organism>
<accession>A0A166ES37</accession>
<dbReference type="SUPFAM" id="SSF52317">
    <property type="entry name" value="Class I glutamine amidotransferase-like"/>
    <property type="match status" value="1"/>
</dbReference>
<evidence type="ECO:0000256" key="4">
    <source>
        <dbReference type="ARBA" id="ARBA00022573"/>
    </source>
</evidence>
<reference evidence="11 12" key="1">
    <citation type="submission" date="2016-04" db="EMBL/GenBank/DDBJ databases">
        <title>Genome sequence of Methanobrevibacter curvatus DSM 11111.</title>
        <authorList>
            <person name="Poehlein A."/>
            <person name="Seedorf H."/>
            <person name="Daniel R."/>
        </authorList>
    </citation>
    <scope>NUCLEOTIDE SEQUENCE [LARGE SCALE GENOMIC DNA]</scope>
    <source>
        <strain evidence="11 12">DSM 11111</strain>
    </source>
</reference>
<feature type="domain" description="CobB/CobQ-like glutamine amidotransferase" evidence="10">
    <location>
        <begin position="286"/>
        <end position="507"/>
    </location>
</feature>
<dbReference type="NCBIfam" id="TIGR00313">
    <property type="entry name" value="cobQ"/>
    <property type="match status" value="1"/>
</dbReference>
<dbReference type="SUPFAM" id="SSF52540">
    <property type="entry name" value="P-loop containing nucleoside triphosphate hydrolases"/>
    <property type="match status" value="1"/>
</dbReference>
<comment type="function">
    <text evidence="6 7">Catalyzes amidations at positions B, D, E, and G on adenosylcobyrinic A,C-diamide. NH(2) groups are provided by glutamine, and one molecule of ATP is hydrogenolyzed for each amidation.</text>
</comment>
<dbReference type="Gene3D" id="3.40.50.880">
    <property type="match status" value="1"/>
</dbReference>
<feature type="domain" description="CobQ/CobB/MinD/ParA nucleotide binding" evidence="9">
    <location>
        <begin position="37"/>
        <end position="268"/>
    </location>
</feature>
<evidence type="ECO:0000259" key="10">
    <source>
        <dbReference type="Pfam" id="PF07685"/>
    </source>
</evidence>
<keyword evidence="5 7" id="KW-0315">Glutamine amidotransferase</keyword>
<protein>
    <recommendedName>
        <fullName evidence="3 7">Probable cobyric acid synthase</fullName>
    </recommendedName>
</protein>
<feature type="active site" evidence="7">
    <location>
        <position position="500"/>
    </location>
</feature>
<dbReference type="EMBL" id="LWMV01000001">
    <property type="protein sequence ID" value="KZX16948.1"/>
    <property type="molecule type" value="Genomic_DNA"/>
</dbReference>
<dbReference type="Gene3D" id="3.40.50.300">
    <property type="entry name" value="P-loop containing nucleotide triphosphate hydrolases"/>
    <property type="match status" value="1"/>
</dbReference>
<evidence type="ECO:0000256" key="1">
    <source>
        <dbReference type="ARBA" id="ARBA00004953"/>
    </source>
</evidence>
<dbReference type="InterPro" id="IPR047045">
    <property type="entry name" value="CobQ_N"/>
</dbReference>
<dbReference type="GO" id="GO:0009236">
    <property type="term" value="P:cobalamin biosynthetic process"/>
    <property type="evidence" value="ECO:0007669"/>
    <property type="project" value="UniProtKB-UniRule"/>
</dbReference>